<evidence type="ECO:0000256" key="2">
    <source>
        <dbReference type="ARBA" id="ARBA00022801"/>
    </source>
</evidence>
<sequence>MSSMKVLLFLLVGALAVQNYQYGVMIDAGSTKTLGSVFKWPTRRSRAVPEIDVTTTIIPTKVKIPVARILTDGTIFDSIFPPILNGAKSQIPSRYWSTTRLFLRATGGVRALPAADQITVISKLRQYLRESPDNPFAFSNETVQTLSGEEEGIYGWISTNYLYSASLGQPVNSMASLELSGSSIQITFLPTESPIGGLFPIALGAQSYKAYTHSYLNYGQEAMEARYRQLLVDSSGGATVITDPCGWLGVNITGFTSTYPDLYTGSSSLIFVGTGDRAACKARAVTLLAQPTNCPQEPCAIDGIYQPDIPTGMEVVAFSAFSFTGVFFGCGGHSNLTCLRKQIDAYLAKYTSLAFLLQDFGTDSEYYLPRYHLYAAWIEAVMKVGFRLSDTHPIWFTNTMGPANWELTWSLGADAFMEAAQEPAPFTADMWVGGWTNDDFGVDVLYICANGTTRMGFGSWLVGFMDGQLTQDMVTFEGQLCVPSCSCSTQPLTPLPGCAQWHEPGEDHSQGSFELTLAPDGNSFSGFYRTTESDLPVVWKATRVSTATPTAQQCWMPAPTTVNSSLVGHFQDAIDPKYQHSYMTSPYGYGYASYTDHAIAGYEEGIALPGNKTAILHYADPSGSGSVIRRALADGTYQEFWFLGFGTSAFNNKTCWANGTCGWTEWVQIDPSPSKSLASAMRPMTAQSGFISAVAALAAGLVALVARHLGLLVLLLSQTTTPSTQDIVMKTITI</sequence>
<dbReference type="Gene3D" id="3.30.420.150">
    <property type="entry name" value="Exopolyphosphatase. Domain 2"/>
    <property type="match status" value="1"/>
</dbReference>
<evidence type="ECO:0000256" key="4">
    <source>
        <dbReference type="SAM" id="SignalP"/>
    </source>
</evidence>
<keyword evidence="2" id="KW-0378">Hydrolase</keyword>
<keyword evidence="3" id="KW-0472">Membrane</keyword>
<feature type="signal peptide" evidence="4">
    <location>
        <begin position="1"/>
        <end position="16"/>
    </location>
</feature>
<dbReference type="Pfam" id="PF01150">
    <property type="entry name" value="GDA1_CD39"/>
    <property type="match status" value="1"/>
</dbReference>
<dbReference type="CDD" id="cd24003">
    <property type="entry name" value="ASKHA_NBD_GDA1_CD39_NTPase"/>
    <property type="match status" value="1"/>
</dbReference>
<feature type="chain" id="PRO_5046070605" evidence="4">
    <location>
        <begin position="17"/>
        <end position="734"/>
    </location>
</feature>
<reference evidence="5" key="1">
    <citation type="journal article" date="2022" name="bioRxiv">
        <title>Genomics of Preaxostyla Flagellates Illuminates Evolutionary Transitions and the Path Towards Mitochondrial Loss.</title>
        <authorList>
            <person name="Novak L.V.F."/>
            <person name="Treitli S.C."/>
            <person name="Pyrih J."/>
            <person name="Halakuc P."/>
            <person name="Pipaliya S.V."/>
            <person name="Vacek V."/>
            <person name="Brzon O."/>
            <person name="Soukal P."/>
            <person name="Eme L."/>
            <person name="Dacks J.B."/>
            <person name="Karnkowska A."/>
            <person name="Elias M."/>
            <person name="Hampl V."/>
        </authorList>
    </citation>
    <scope>NUCLEOTIDE SEQUENCE</scope>
    <source>
        <strain evidence="5">RCP-MX</strain>
    </source>
</reference>
<evidence type="ECO:0000256" key="1">
    <source>
        <dbReference type="ARBA" id="ARBA00009283"/>
    </source>
</evidence>
<dbReference type="PANTHER" id="PTHR11782">
    <property type="entry name" value="ADENOSINE/GUANOSINE DIPHOSPHATASE"/>
    <property type="match status" value="1"/>
</dbReference>
<organism evidence="5 6">
    <name type="scientific">Paratrimastix pyriformis</name>
    <dbReference type="NCBI Taxonomy" id="342808"/>
    <lineage>
        <taxon>Eukaryota</taxon>
        <taxon>Metamonada</taxon>
        <taxon>Preaxostyla</taxon>
        <taxon>Paratrimastigidae</taxon>
        <taxon>Paratrimastix</taxon>
    </lineage>
</organism>
<evidence type="ECO:0000256" key="3">
    <source>
        <dbReference type="SAM" id="Phobius"/>
    </source>
</evidence>
<dbReference type="InterPro" id="IPR000407">
    <property type="entry name" value="GDA1_CD39_NTPase"/>
</dbReference>
<comment type="similarity">
    <text evidence="1">Belongs to the GDA1/CD39 NTPase family.</text>
</comment>
<feature type="transmembrane region" description="Helical" evidence="3">
    <location>
        <begin position="690"/>
        <end position="716"/>
    </location>
</feature>
<dbReference type="EMBL" id="JAPMOS010000035">
    <property type="protein sequence ID" value="KAJ4458064.1"/>
    <property type="molecule type" value="Genomic_DNA"/>
</dbReference>
<gene>
    <name evidence="5" type="ORF">PAPYR_6333</name>
</gene>
<keyword evidence="4" id="KW-0732">Signal</keyword>
<keyword evidence="3" id="KW-0812">Transmembrane</keyword>
<evidence type="ECO:0000313" key="5">
    <source>
        <dbReference type="EMBL" id="KAJ4458064.1"/>
    </source>
</evidence>
<name>A0ABQ8UFK8_9EUKA</name>
<protein>
    <submittedName>
        <fullName evidence="5">Nucleoside phosphatase GDA1/CD39</fullName>
    </submittedName>
</protein>
<dbReference type="Proteomes" id="UP001141327">
    <property type="component" value="Unassembled WGS sequence"/>
</dbReference>
<accession>A0ABQ8UFK8</accession>
<dbReference type="PANTHER" id="PTHR11782:SF83">
    <property type="entry name" value="GUANOSINE-DIPHOSPHATASE"/>
    <property type="match status" value="1"/>
</dbReference>
<proteinExistence type="inferred from homology"/>
<keyword evidence="6" id="KW-1185">Reference proteome</keyword>
<keyword evidence="3" id="KW-1133">Transmembrane helix</keyword>
<dbReference type="Gene3D" id="3.30.420.40">
    <property type="match status" value="1"/>
</dbReference>
<evidence type="ECO:0000313" key="6">
    <source>
        <dbReference type="Proteomes" id="UP001141327"/>
    </source>
</evidence>
<comment type="caution">
    <text evidence="5">The sequence shown here is derived from an EMBL/GenBank/DDBJ whole genome shotgun (WGS) entry which is preliminary data.</text>
</comment>